<comment type="caution">
    <text evidence="2">The sequence shown here is derived from an EMBL/GenBank/DDBJ whole genome shotgun (WGS) entry which is preliminary data.</text>
</comment>
<protein>
    <recommendedName>
        <fullName evidence="4">MSHA biogenesis protein MshK</fullName>
    </recommendedName>
</protein>
<evidence type="ECO:0000313" key="2">
    <source>
        <dbReference type="EMBL" id="MEC5387014.1"/>
    </source>
</evidence>
<reference evidence="2 3" key="1">
    <citation type="submission" date="2024-01" db="EMBL/GenBank/DDBJ databases">
        <title>Uliginosibacterium soil sp. nov.</title>
        <authorList>
            <person name="Lv Y."/>
        </authorList>
    </citation>
    <scope>NUCLEOTIDE SEQUENCE [LARGE SCALE GENOMIC DNA]</scope>
    <source>
        <strain evidence="2 3">H3</strain>
    </source>
</reference>
<evidence type="ECO:0000256" key="1">
    <source>
        <dbReference type="SAM" id="SignalP"/>
    </source>
</evidence>
<evidence type="ECO:0008006" key="4">
    <source>
        <dbReference type="Google" id="ProtNLM"/>
    </source>
</evidence>
<dbReference type="EMBL" id="JAYXHS010000003">
    <property type="protein sequence ID" value="MEC5387014.1"/>
    <property type="molecule type" value="Genomic_DNA"/>
</dbReference>
<accession>A0ABU6K5Z7</accession>
<dbReference type="RefSeq" id="WP_327599995.1">
    <property type="nucleotide sequence ID" value="NZ_JAYXHS010000003.1"/>
</dbReference>
<sequence length="127" mass="13849">MTLRNSSLLVITVLFSGATQAAEADWQTGLGRLFLTPQKRALLDELRRNNARIDPAQQLDSVRLDGIVRRSSGKQTIWINGQSYTDHAPVTRVDDSSARVISGSKTGVELKVGESRQLGPTNTTGDK</sequence>
<organism evidence="2 3">
    <name type="scientific">Uliginosibacterium silvisoli</name>
    <dbReference type="NCBI Taxonomy" id="3114758"/>
    <lineage>
        <taxon>Bacteria</taxon>
        <taxon>Pseudomonadati</taxon>
        <taxon>Pseudomonadota</taxon>
        <taxon>Betaproteobacteria</taxon>
        <taxon>Rhodocyclales</taxon>
        <taxon>Zoogloeaceae</taxon>
        <taxon>Uliginosibacterium</taxon>
    </lineage>
</organism>
<keyword evidence="1" id="KW-0732">Signal</keyword>
<keyword evidence="3" id="KW-1185">Reference proteome</keyword>
<feature type="chain" id="PRO_5045687061" description="MSHA biogenesis protein MshK" evidence="1">
    <location>
        <begin position="22"/>
        <end position="127"/>
    </location>
</feature>
<name>A0ABU6K5Z7_9RHOO</name>
<proteinExistence type="predicted"/>
<evidence type="ECO:0000313" key="3">
    <source>
        <dbReference type="Proteomes" id="UP001331561"/>
    </source>
</evidence>
<gene>
    <name evidence="2" type="ORF">VVD49_14875</name>
</gene>
<dbReference type="Proteomes" id="UP001331561">
    <property type="component" value="Unassembled WGS sequence"/>
</dbReference>
<feature type="signal peptide" evidence="1">
    <location>
        <begin position="1"/>
        <end position="21"/>
    </location>
</feature>